<protein>
    <submittedName>
        <fullName evidence="1">DNA packaging protein gp3</fullName>
    </submittedName>
</protein>
<dbReference type="Pfam" id="PF16677">
    <property type="entry name" value="GP3_package"/>
    <property type="match status" value="1"/>
</dbReference>
<proteinExistence type="predicted"/>
<sequence length="174" mass="19781">MYGNIVYIYSYVPYVAEFLFGGENVGKQVGRPPIYKTVNEIEEKIDTYFKECEGEILKDDNGKTVLNKFGNPVVINRKPPTVTGLALALGFTSRLDLLRYQGKEEFCNTITRAKSMVEQYAEERLFDRDGSNGAQFSLRNNFKGWDADKKNDDFGDGKITIVNNIPRLEKQDGK</sequence>
<reference evidence="1" key="1">
    <citation type="journal article" date="2021" name="Proc. Natl. Acad. Sci. U.S.A.">
        <title>A Catalog of Tens of Thousands of Viruses from Human Metagenomes Reveals Hidden Associations with Chronic Diseases.</title>
        <authorList>
            <person name="Tisza M.J."/>
            <person name="Buck C.B."/>
        </authorList>
    </citation>
    <scope>NUCLEOTIDE SEQUENCE</scope>
    <source>
        <strain evidence="1">CtqK313</strain>
    </source>
</reference>
<dbReference type="Gene3D" id="1.10.132.80">
    <property type="match status" value="1"/>
</dbReference>
<dbReference type="EMBL" id="BK032785">
    <property type="protein sequence ID" value="DAF60243.1"/>
    <property type="molecule type" value="Genomic_DNA"/>
</dbReference>
<organism evidence="1">
    <name type="scientific">Siphoviridae sp. ctqK313</name>
    <dbReference type="NCBI Taxonomy" id="2827946"/>
    <lineage>
        <taxon>Viruses</taxon>
        <taxon>Duplodnaviria</taxon>
        <taxon>Heunggongvirae</taxon>
        <taxon>Uroviricota</taxon>
        <taxon>Caudoviricetes</taxon>
    </lineage>
</organism>
<accession>A0A8S5TB29</accession>
<evidence type="ECO:0000313" key="1">
    <source>
        <dbReference type="EMBL" id="DAF60243.1"/>
    </source>
</evidence>
<dbReference type="InterPro" id="IPR032066">
    <property type="entry name" value="GP3_package"/>
</dbReference>
<name>A0A8S5TB29_9CAUD</name>